<dbReference type="PANTHER" id="PTHR30399:SF1">
    <property type="entry name" value="UTP PYROPHOSPHATASE"/>
    <property type="match status" value="1"/>
</dbReference>
<evidence type="ECO:0000313" key="2">
    <source>
        <dbReference type="EMBL" id="SDD08980.1"/>
    </source>
</evidence>
<accession>A0A1G6RWC8</accession>
<dbReference type="AlphaFoldDB" id="A0A1G6RWC8"/>
<keyword evidence="3" id="KW-1185">Reference proteome</keyword>
<dbReference type="PANTHER" id="PTHR30399">
    <property type="entry name" value="UNCHARACTERIZED PROTEIN YGJP"/>
    <property type="match status" value="1"/>
</dbReference>
<sequence length="232" mass="25240">MNDGDDSPLHAADFPGPVQWRRSARARRVSLRIDARSGAVVVTLPLRAGRPAGVALLATHAAWVRERLAALAPHIPFQPGAELPLGGLPHVLRLVTQREGEAWLEPGAILLGGDADVPARVMAFLQGEAQARIGLLVERHAARLGLAARRIRLKDTKSRWGSCAPDGTLAFSWRLVMAPEWVMDYVVAHEVAHLGEMNHSPDFWALVERLAPQRHAAVAWLKENGPGLLRVG</sequence>
<proteinExistence type="predicted"/>
<dbReference type="CDD" id="cd07344">
    <property type="entry name" value="M48_yhfN_like"/>
    <property type="match status" value="1"/>
</dbReference>
<gene>
    <name evidence="2" type="ORF">SAMN04487779_1004167</name>
</gene>
<dbReference type="OrthoDB" id="9795402at2"/>
<evidence type="ECO:0000313" key="3">
    <source>
        <dbReference type="Proteomes" id="UP000198925"/>
    </source>
</evidence>
<feature type="domain" description="YgjP-like metallopeptidase" evidence="1">
    <location>
        <begin position="28"/>
        <end position="224"/>
    </location>
</feature>
<dbReference type="Gene3D" id="3.30.2010.10">
    <property type="entry name" value="Metalloproteases ('zincins'), catalytic domain"/>
    <property type="match status" value="1"/>
</dbReference>
<dbReference type="RefSeq" id="WP_090568335.1">
    <property type="nucleotide sequence ID" value="NZ_FMXZ01000015.1"/>
</dbReference>
<dbReference type="Pfam" id="PF01863">
    <property type="entry name" value="YgjP-like"/>
    <property type="match status" value="1"/>
</dbReference>
<dbReference type="Proteomes" id="UP000198925">
    <property type="component" value="Unassembled WGS sequence"/>
</dbReference>
<organism evidence="2 3">
    <name type="scientific">Belnapia rosea</name>
    <dbReference type="NCBI Taxonomy" id="938405"/>
    <lineage>
        <taxon>Bacteria</taxon>
        <taxon>Pseudomonadati</taxon>
        <taxon>Pseudomonadota</taxon>
        <taxon>Alphaproteobacteria</taxon>
        <taxon>Acetobacterales</taxon>
        <taxon>Roseomonadaceae</taxon>
        <taxon>Belnapia</taxon>
    </lineage>
</organism>
<dbReference type="InterPro" id="IPR053136">
    <property type="entry name" value="UTP_pyrophosphatase-like"/>
</dbReference>
<reference evidence="2 3" key="1">
    <citation type="submission" date="2016-10" db="EMBL/GenBank/DDBJ databases">
        <authorList>
            <person name="de Groot N.N."/>
        </authorList>
    </citation>
    <scope>NUCLEOTIDE SEQUENCE [LARGE SCALE GENOMIC DNA]</scope>
    <source>
        <strain evidence="2 3">CPCC 100156</strain>
    </source>
</reference>
<protein>
    <recommendedName>
        <fullName evidence="1">YgjP-like metallopeptidase domain-containing protein</fullName>
    </recommendedName>
</protein>
<evidence type="ECO:0000259" key="1">
    <source>
        <dbReference type="Pfam" id="PF01863"/>
    </source>
</evidence>
<dbReference type="STRING" id="938405.SAMN02927895_04254"/>
<dbReference type="EMBL" id="FMZX01000004">
    <property type="protein sequence ID" value="SDD08980.1"/>
    <property type="molecule type" value="Genomic_DNA"/>
</dbReference>
<dbReference type="InterPro" id="IPR002725">
    <property type="entry name" value="YgjP-like_metallopeptidase"/>
</dbReference>
<name>A0A1G6RWC8_9PROT</name>